<organism evidence="2 3">
    <name type="scientific">Pseudomonas arsenicoxydans</name>
    <dbReference type="NCBI Taxonomy" id="702115"/>
    <lineage>
        <taxon>Bacteria</taxon>
        <taxon>Pseudomonadati</taxon>
        <taxon>Pseudomonadota</taxon>
        <taxon>Gammaproteobacteria</taxon>
        <taxon>Pseudomonadales</taxon>
        <taxon>Pseudomonadaceae</taxon>
        <taxon>Pseudomonas</taxon>
    </lineage>
</organism>
<dbReference type="InterPro" id="IPR000758">
    <property type="entry name" value="Enterovir_OMP"/>
</dbReference>
<dbReference type="OrthoDB" id="9807574at2"/>
<dbReference type="AlphaFoldDB" id="A0A1H0FU69"/>
<feature type="chain" id="PRO_5009248349" evidence="1">
    <location>
        <begin position="23"/>
        <end position="232"/>
    </location>
</feature>
<dbReference type="Gene3D" id="2.40.160.20">
    <property type="match status" value="1"/>
</dbReference>
<evidence type="ECO:0000313" key="3">
    <source>
        <dbReference type="Proteomes" id="UP000198827"/>
    </source>
</evidence>
<dbReference type="EMBL" id="LT629705">
    <property type="protein sequence ID" value="SDN98203.1"/>
    <property type="molecule type" value="Genomic_DNA"/>
</dbReference>
<dbReference type="PANTHER" id="PTHR36920">
    <property type="match status" value="1"/>
</dbReference>
<evidence type="ECO:0000256" key="1">
    <source>
        <dbReference type="SAM" id="SignalP"/>
    </source>
</evidence>
<protein>
    <submittedName>
        <fullName evidence="2">Outer membrane protein</fullName>
    </submittedName>
</protein>
<accession>A0A1H0FU69</accession>
<name>A0A1H0FU69_9PSED</name>
<dbReference type="RefSeq" id="WP_090179309.1">
    <property type="nucleotide sequence ID" value="NZ_LT629705.1"/>
</dbReference>
<dbReference type="SUPFAM" id="SSF56925">
    <property type="entry name" value="OMPA-like"/>
    <property type="match status" value="1"/>
</dbReference>
<gene>
    <name evidence="2" type="ORF">SAMN04489798_1685</name>
</gene>
<dbReference type="PROSITE" id="PS00695">
    <property type="entry name" value="ENT_VIR_OMP_2"/>
    <property type="match status" value="1"/>
</dbReference>
<reference evidence="2 3" key="1">
    <citation type="submission" date="2016-10" db="EMBL/GenBank/DDBJ databases">
        <authorList>
            <person name="de Groot N.N."/>
        </authorList>
    </citation>
    <scope>NUCLEOTIDE SEQUENCE [LARGE SCALE GENOMIC DNA]</scope>
    <source>
        <strain evidence="2 3">CECT 7543</strain>
    </source>
</reference>
<dbReference type="Pfam" id="PF03922">
    <property type="entry name" value="OmpW"/>
    <property type="match status" value="1"/>
</dbReference>
<evidence type="ECO:0000313" key="2">
    <source>
        <dbReference type="EMBL" id="SDN98203.1"/>
    </source>
</evidence>
<dbReference type="GO" id="GO:0055085">
    <property type="term" value="P:transmembrane transport"/>
    <property type="evidence" value="ECO:0007669"/>
    <property type="project" value="TreeGrafter"/>
</dbReference>
<dbReference type="PANTHER" id="PTHR36920:SF1">
    <property type="entry name" value="OUTER MEMBRANE PROTEIN W"/>
    <property type="match status" value="1"/>
</dbReference>
<dbReference type="Proteomes" id="UP000198827">
    <property type="component" value="Chromosome I"/>
</dbReference>
<feature type="signal peptide" evidence="1">
    <location>
        <begin position="1"/>
        <end position="22"/>
    </location>
</feature>
<sequence>MHKSKLCASLLALAFAAPLAYAHEAGDIIVRAGAITVNPEADSSSVKVDQGPLAGTNLGGKATMSSDTQLGLNFAYMFDSHWGIELLAASPFEHDVKLKGTALGAANGKLGTLKHLPPTLSVVYYPMAAKSPFQPYVGAGINYTWIYDENLSSEAQANGFSNFKADNSWGMAFQVGADYMITDNIMLNGQVRYIDIDTTATVENNAVAPGTRAKVNVDVDPFIYMVGLGYKF</sequence>
<dbReference type="InterPro" id="IPR005618">
    <property type="entry name" value="OMPW"/>
</dbReference>
<proteinExistence type="predicted"/>
<dbReference type="GO" id="GO:0019867">
    <property type="term" value="C:outer membrane"/>
    <property type="evidence" value="ECO:0007669"/>
    <property type="project" value="InterPro"/>
</dbReference>
<dbReference type="GO" id="GO:0044384">
    <property type="term" value="C:host outer membrane"/>
    <property type="evidence" value="ECO:0007669"/>
    <property type="project" value="InterPro"/>
</dbReference>
<keyword evidence="1" id="KW-0732">Signal</keyword>
<dbReference type="InterPro" id="IPR011250">
    <property type="entry name" value="OMP/PagP_B-barrel"/>
</dbReference>